<dbReference type="SUPFAM" id="SSF55729">
    <property type="entry name" value="Acyl-CoA N-acyltransferases (Nat)"/>
    <property type="match status" value="1"/>
</dbReference>
<comment type="caution">
    <text evidence="3">The sequence shown here is derived from an EMBL/GenBank/DDBJ whole genome shotgun (WGS) entry which is preliminary data.</text>
</comment>
<dbReference type="OrthoDB" id="9804026at2"/>
<sequence>MIFDRLRKAPPDPHVTALRPDHARAMAALHAEAFARPWSAADLEAMVVDPQIVGDGLFLGRDRQPSGFALSRTVLDEAEILTVVIARRHQGKGFGKILLASHLGRVMARGITDIFLEVEEGNKPAIALYQAFDFIHTGRRESYYVKPDGRRVAAHMMRRSSS</sequence>
<dbReference type="PANTHER" id="PTHR43420">
    <property type="entry name" value="ACETYLTRANSFERASE"/>
    <property type="match status" value="1"/>
</dbReference>
<dbReference type="PROSITE" id="PS51186">
    <property type="entry name" value="GNAT"/>
    <property type="match status" value="1"/>
</dbReference>
<keyword evidence="2" id="KW-0012">Acyltransferase</keyword>
<dbReference type="EMBL" id="QJJK01000005">
    <property type="protein sequence ID" value="PXW58907.1"/>
    <property type="molecule type" value="Genomic_DNA"/>
</dbReference>
<dbReference type="InterPro" id="IPR016181">
    <property type="entry name" value="Acyl_CoA_acyltransferase"/>
</dbReference>
<dbReference type="AlphaFoldDB" id="A0A2V3U725"/>
<dbReference type="CDD" id="cd04301">
    <property type="entry name" value="NAT_SF"/>
    <property type="match status" value="1"/>
</dbReference>
<dbReference type="Proteomes" id="UP000248021">
    <property type="component" value="Unassembled WGS sequence"/>
</dbReference>
<accession>A0A2V3U725</accession>
<dbReference type="GO" id="GO:0016747">
    <property type="term" value="F:acyltransferase activity, transferring groups other than amino-acyl groups"/>
    <property type="evidence" value="ECO:0007669"/>
    <property type="project" value="InterPro"/>
</dbReference>
<proteinExistence type="predicted"/>
<organism evidence="3 4">
    <name type="scientific">Chelatococcus asaccharovorans</name>
    <dbReference type="NCBI Taxonomy" id="28210"/>
    <lineage>
        <taxon>Bacteria</taxon>
        <taxon>Pseudomonadati</taxon>
        <taxon>Pseudomonadota</taxon>
        <taxon>Alphaproteobacteria</taxon>
        <taxon>Hyphomicrobiales</taxon>
        <taxon>Chelatococcaceae</taxon>
        <taxon>Chelatococcus</taxon>
    </lineage>
</organism>
<evidence type="ECO:0000256" key="1">
    <source>
        <dbReference type="ARBA" id="ARBA00022679"/>
    </source>
</evidence>
<keyword evidence="4" id="KW-1185">Reference proteome</keyword>
<name>A0A2V3U725_9HYPH</name>
<dbReference type="InterPro" id="IPR050680">
    <property type="entry name" value="YpeA/RimI_acetyltransf"/>
</dbReference>
<dbReference type="Pfam" id="PF00583">
    <property type="entry name" value="Acetyltransf_1"/>
    <property type="match status" value="1"/>
</dbReference>
<protein>
    <submittedName>
        <fullName evidence="3">Ribosomal-protein-alanine N-acetyltransferase</fullName>
    </submittedName>
</protein>
<dbReference type="PANTHER" id="PTHR43420:SF12">
    <property type="entry name" value="N-ACETYLTRANSFERASE DOMAIN-CONTAINING PROTEIN"/>
    <property type="match status" value="1"/>
</dbReference>
<evidence type="ECO:0000313" key="4">
    <source>
        <dbReference type="Proteomes" id="UP000248021"/>
    </source>
</evidence>
<keyword evidence="1 3" id="KW-0808">Transferase</keyword>
<gene>
    <name evidence="3" type="ORF">C7450_105255</name>
</gene>
<dbReference type="InterPro" id="IPR000182">
    <property type="entry name" value="GNAT_dom"/>
</dbReference>
<evidence type="ECO:0000256" key="2">
    <source>
        <dbReference type="ARBA" id="ARBA00023315"/>
    </source>
</evidence>
<reference evidence="3 4" key="1">
    <citation type="submission" date="2018-05" db="EMBL/GenBank/DDBJ databases">
        <title>Genomic Encyclopedia of Type Strains, Phase IV (KMG-IV): sequencing the most valuable type-strain genomes for metagenomic binning, comparative biology and taxonomic classification.</title>
        <authorList>
            <person name="Goeker M."/>
        </authorList>
    </citation>
    <scope>NUCLEOTIDE SEQUENCE [LARGE SCALE GENOMIC DNA]</scope>
    <source>
        <strain evidence="3 4">DSM 6462</strain>
    </source>
</reference>
<dbReference type="RefSeq" id="WP_110374963.1">
    <property type="nucleotide sequence ID" value="NZ_CAKNFN010000001.1"/>
</dbReference>
<evidence type="ECO:0000313" key="3">
    <source>
        <dbReference type="EMBL" id="PXW58907.1"/>
    </source>
</evidence>
<dbReference type="Gene3D" id="3.40.630.30">
    <property type="match status" value="1"/>
</dbReference>